<dbReference type="EMBL" id="JABBWG010000036">
    <property type="protein sequence ID" value="KAG1808882.1"/>
    <property type="molecule type" value="Genomic_DNA"/>
</dbReference>
<comment type="caution">
    <text evidence="2">The sequence shown here is derived from an EMBL/GenBank/DDBJ whole genome shotgun (WGS) entry which is preliminary data.</text>
</comment>
<proteinExistence type="predicted"/>
<feature type="compositionally biased region" description="Basic and acidic residues" evidence="1">
    <location>
        <begin position="64"/>
        <end position="91"/>
    </location>
</feature>
<evidence type="ECO:0000256" key="1">
    <source>
        <dbReference type="SAM" id="MobiDB-lite"/>
    </source>
</evidence>
<dbReference type="AlphaFoldDB" id="A0A9P7J8J3"/>
<feature type="compositionally biased region" description="Basic residues" evidence="1">
    <location>
        <begin position="18"/>
        <end position="36"/>
    </location>
</feature>
<evidence type="ECO:0000313" key="2">
    <source>
        <dbReference type="EMBL" id="KAG1808882.1"/>
    </source>
</evidence>
<gene>
    <name evidence="2" type="ORF">BJ212DRAFT_1302783</name>
</gene>
<evidence type="ECO:0000313" key="3">
    <source>
        <dbReference type="Proteomes" id="UP000807769"/>
    </source>
</evidence>
<name>A0A9P7J8J3_9AGAM</name>
<sequence>MNRFDYDSVTFVPNALKSKSKSKSKSKGKGKGKGKGKPNPQSESAPSFQKNLEIPASNQTCVLEKNDESQRLDERKEKGKKKEVISDKSLTDHSGFSTKSMTTLTLPANMSKVAKACQKAQASSKPESLMWNEKKQVKTHMHEIVQYVYWMKKQRERVKLPEEPRIRFKVLFTLLEMKS</sequence>
<accession>A0A9P7J8J3</accession>
<dbReference type="OrthoDB" id="2693161at2759"/>
<organism evidence="2 3">
    <name type="scientific">Suillus subaureus</name>
    <dbReference type="NCBI Taxonomy" id="48587"/>
    <lineage>
        <taxon>Eukaryota</taxon>
        <taxon>Fungi</taxon>
        <taxon>Dikarya</taxon>
        <taxon>Basidiomycota</taxon>
        <taxon>Agaricomycotina</taxon>
        <taxon>Agaricomycetes</taxon>
        <taxon>Agaricomycetidae</taxon>
        <taxon>Boletales</taxon>
        <taxon>Suillineae</taxon>
        <taxon>Suillaceae</taxon>
        <taxon>Suillus</taxon>
    </lineage>
</organism>
<dbReference type="RefSeq" id="XP_041188874.1">
    <property type="nucleotide sequence ID" value="XM_041333317.1"/>
</dbReference>
<feature type="region of interest" description="Disordered" evidence="1">
    <location>
        <begin position="1"/>
        <end position="99"/>
    </location>
</feature>
<dbReference type="Proteomes" id="UP000807769">
    <property type="component" value="Unassembled WGS sequence"/>
</dbReference>
<reference evidence="2" key="1">
    <citation type="journal article" date="2020" name="New Phytol.">
        <title>Comparative genomics reveals dynamic genome evolution in host specialist ectomycorrhizal fungi.</title>
        <authorList>
            <person name="Lofgren L.A."/>
            <person name="Nguyen N.H."/>
            <person name="Vilgalys R."/>
            <person name="Ruytinx J."/>
            <person name="Liao H.L."/>
            <person name="Branco S."/>
            <person name="Kuo A."/>
            <person name="LaButti K."/>
            <person name="Lipzen A."/>
            <person name="Andreopoulos W."/>
            <person name="Pangilinan J."/>
            <person name="Riley R."/>
            <person name="Hundley H."/>
            <person name="Na H."/>
            <person name="Barry K."/>
            <person name="Grigoriev I.V."/>
            <person name="Stajich J.E."/>
            <person name="Kennedy P.G."/>
        </authorList>
    </citation>
    <scope>NUCLEOTIDE SEQUENCE</scope>
    <source>
        <strain evidence="2">MN1</strain>
    </source>
</reference>
<dbReference type="GeneID" id="64627334"/>
<feature type="compositionally biased region" description="Polar residues" evidence="1">
    <location>
        <begin position="39"/>
        <end position="61"/>
    </location>
</feature>
<protein>
    <submittedName>
        <fullName evidence="2">Uncharacterized protein</fullName>
    </submittedName>
</protein>
<keyword evidence="3" id="KW-1185">Reference proteome</keyword>